<feature type="transmembrane region" description="Helical" evidence="1">
    <location>
        <begin position="112"/>
        <end position="138"/>
    </location>
</feature>
<dbReference type="RefSeq" id="WP_093323318.1">
    <property type="nucleotide sequence ID" value="NZ_FOSZ01000003.1"/>
</dbReference>
<sequence>MNQQINLRKYALVFVLTVFGLLAVGLGLNLIGFPLPPGLQTWLPPAIAALVIGQEVARTSDVPPSAGAYWKIGLRLTAVAAVLHLIIATVVFVGLSVFAGGNVLGQFAVVGLPGLLIIAGLMVMAIYLSNVAFLWMGVKTTLRAKDRMGRGQ</sequence>
<evidence type="ECO:0000313" key="3">
    <source>
        <dbReference type="Proteomes" id="UP000198851"/>
    </source>
</evidence>
<proteinExistence type="predicted"/>
<dbReference type="NCBIfam" id="NF038216">
    <property type="entry name" value="ABZJ_00895_fam"/>
    <property type="match status" value="1"/>
</dbReference>
<dbReference type="OrthoDB" id="7863919at2"/>
<dbReference type="STRING" id="1280847.SAMN04488036_103328"/>
<feature type="transmembrane region" description="Helical" evidence="1">
    <location>
        <begin position="12"/>
        <end position="33"/>
    </location>
</feature>
<keyword evidence="1" id="KW-0812">Transmembrane</keyword>
<dbReference type="Proteomes" id="UP000198851">
    <property type="component" value="Unassembled WGS sequence"/>
</dbReference>
<protein>
    <submittedName>
        <fullName evidence="2">Uncharacterized protein</fullName>
    </submittedName>
</protein>
<reference evidence="3" key="1">
    <citation type="submission" date="2016-10" db="EMBL/GenBank/DDBJ databases">
        <authorList>
            <person name="Varghese N."/>
            <person name="Submissions S."/>
        </authorList>
    </citation>
    <scope>NUCLEOTIDE SEQUENCE [LARGE SCALE GENOMIC DNA]</scope>
    <source>
        <strain evidence="3">DSM 28453</strain>
    </source>
</reference>
<evidence type="ECO:0000256" key="1">
    <source>
        <dbReference type="SAM" id="Phobius"/>
    </source>
</evidence>
<dbReference type="EMBL" id="FOSZ01000003">
    <property type="protein sequence ID" value="SFK95197.1"/>
    <property type="molecule type" value="Genomic_DNA"/>
</dbReference>
<accession>A0A1I4DSH1</accession>
<organism evidence="2 3">
    <name type="scientific">Shimia haliotis</name>
    <dbReference type="NCBI Taxonomy" id="1280847"/>
    <lineage>
        <taxon>Bacteria</taxon>
        <taxon>Pseudomonadati</taxon>
        <taxon>Pseudomonadota</taxon>
        <taxon>Alphaproteobacteria</taxon>
        <taxon>Rhodobacterales</taxon>
        <taxon>Roseobacteraceae</taxon>
    </lineage>
</organism>
<keyword evidence="3" id="KW-1185">Reference proteome</keyword>
<dbReference type="AlphaFoldDB" id="A0A1I4DSH1"/>
<dbReference type="InterPro" id="IPR047730">
    <property type="entry name" value="ABZJ_00895-like"/>
</dbReference>
<keyword evidence="1" id="KW-1133">Transmembrane helix</keyword>
<evidence type="ECO:0000313" key="2">
    <source>
        <dbReference type="EMBL" id="SFK95197.1"/>
    </source>
</evidence>
<name>A0A1I4DSH1_9RHOB</name>
<gene>
    <name evidence="2" type="ORF">SAMN04488036_103328</name>
</gene>
<feature type="transmembrane region" description="Helical" evidence="1">
    <location>
        <begin position="78"/>
        <end position="100"/>
    </location>
</feature>
<keyword evidence="1" id="KW-0472">Membrane</keyword>